<dbReference type="SUPFAM" id="SSF56209">
    <property type="entry name" value="Nitrile hydratase alpha chain"/>
    <property type="match status" value="1"/>
</dbReference>
<proteinExistence type="inferred from homology"/>
<evidence type="ECO:0000256" key="3">
    <source>
        <dbReference type="PIRSR" id="PIRSR001426-1"/>
    </source>
</evidence>
<gene>
    <name evidence="5" type="primary">nthA</name>
    <name evidence="5" type="ORF">JTBM06_V1_640003</name>
</gene>
<comment type="similarity">
    <text evidence="1">Belongs to the nitrile hydratase subunit alpha family.</text>
</comment>
<accession>A0A7D9D301</accession>
<dbReference type="Pfam" id="PF02979">
    <property type="entry name" value="NHase_alpha"/>
    <property type="match status" value="1"/>
</dbReference>
<dbReference type="GO" id="GO:0018822">
    <property type="term" value="F:nitrile hydratase activity"/>
    <property type="evidence" value="ECO:0007669"/>
    <property type="project" value="UniProtKB-EC"/>
</dbReference>
<keyword evidence="3" id="KW-0408">Iron</keyword>
<dbReference type="AlphaFoldDB" id="A0A7D9D301"/>
<dbReference type="InterPro" id="IPR036648">
    <property type="entry name" value="CN_Hdrase_a/SCN_Hdrase_g_sf"/>
</dbReference>
<protein>
    <submittedName>
        <fullName evidence="5">Nitrile hydratase subunit alpha</fullName>
        <ecNumber evidence="5">4.2.1.84</ecNumber>
    </submittedName>
</protein>
<dbReference type="PIRSF" id="PIRSF001426">
    <property type="entry name" value="NHase_alpha"/>
    <property type="match status" value="1"/>
</dbReference>
<feature type="binding site" evidence="3">
    <location>
        <position position="113"/>
    </location>
    <ligand>
        <name>Fe(3+)</name>
        <dbReference type="ChEBI" id="CHEBI:29034"/>
    </ligand>
</feature>
<dbReference type="InterPro" id="IPR004232">
    <property type="entry name" value="CN_Hdrtase_a/SCN_Hdrlase_g"/>
</dbReference>
<dbReference type="Gene3D" id="3.90.330.10">
    <property type="entry name" value="Nitrile hydratase alpha /Thiocyanate hydrolase gamma"/>
    <property type="match status" value="1"/>
</dbReference>
<feature type="binding site" evidence="3">
    <location>
        <position position="110"/>
    </location>
    <ligand>
        <name>Fe(3+)</name>
        <dbReference type="ChEBI" id="CHEBI:29034"/>
    </ligand>
</feature>
<keyword evidence="5" id="KW-0456">Lyase</keyword>
<evidence type="ECO:0000259" key="4">
    <source>
        <dbReference type="Pfam" id="PF02979"/>
    </source>
</evidence>
<evidence type="ECO:0000313" key="5">
    <source>
        <dbReference type="EMBL" id="VUX56338.1"/>
    </source>
</evidence>
<sequence length="205" mass="22817">MTDHDHSRTFQADHPEPTTDAARVGLALRELLIEAGHYTADDEQAVIAAMQGASPENGAKIVARAWTDAAYRERLIENGGAALREAGFDIAPYEFTVMENTDDIHNVIVCTLCSCYPRSLLGMSPAWYKSSSYRSRVVREPRKVLAEFGVKLHDDVDVRVHDSTAELRYMVLPQRPAGTDDWSEEKLAALVTRNSLIGTQRDLQT</sequence>
<organism evidence="5">
    <name type="scientific">uncultured Woeseiaceae bacterium</name>
    <dbReference type="NCBI Taxonomy" id="1983305"/>
    <lineage>
        <taxon>Bacteria</taxon>
        <taxon>Pseudomonadati</taxon>
        <taxon>Pseudomonadota</taxon>
        <taxon>Gammaproteobacteria</taxon>
        <taxon>Woeseiales</taxon>
        <taxon>Woeseiaceae</taxon>
        <taxon>environmental samples</taxon>
    </lineage>
</organism>
<feature type="binding site" evidence="3">
    <location>
        <position position="114"/>
    </location>
    <ligand>
        <name>Fe(3+)</name>
        <dbReference type="ChEBI" id="CHEBI:29034"/>
    </ligand>
</feature>
<evidence type="ECO:0000256" key="2">
    <source>
        <dbReference type="ARBA" id="ARBA00022723"/>
    </source>
</evidence>
<dbReference type="InterPro" id="IPR023900">
    <property type="entry name" value="CN_Hdrtase_asu/SCN_Hdrlase_gsu"/>
</dbReference>
<feature type="binding site" evidence="3">
    <location>
        <position position="115"/>
    </location>
    <ligand>
        <name>Fe(3+)</name>
        <dbReference type="ChEBI" id="CHEBI:29034"/>
    </ligand>
</feature>
<dbReference type="EMBL" id="LR633967">
    <property type="protein sequence ID" value="VUX56338.1"/>
    <property type="molecule type" value="Genomic_DNA"/>
</dbReference>
<name>A0A7D9D301_9GAMM</name>
<dbReference type="EC" id="4.2.1.84" evidence="5"/>
<reference evidence="5" key="1">
    <citation type="submission" date="2019-07" db="EMBL/GenBank/DDBJ databases">
        <authorList>
            <person name="Weber M."/>
            <person name="Kostadinov I."/>
            <person name="Kostadinov D I."/>
        </authorList>
    </citation>
    <scope>NUCLEOTIDE SEQUENCE</scope>
    <source>
        <strain evidence="5">Gfbio:sag-sample-m06:053724c1-46a9-4a36-b237-ea2bf867836b</strain>
    </source>
</reference>
<feature type="domain" description="Nitrile hydratase alpha/Thiocyanate hydrolase gamma" evidence="4">
    <location>
        <begin position="26"/>
        <end position="199"/>
    </location>
</feature>
<keyword evidence="2 3" id="KW-0479">Metal-binding</keyword>
<dbReference type="GO" id="GO:0046914">
    <property type="term" value="F:transition metal ion binding"/>
    <property type="evidence" value="ECO:0007669"/>
    <property type="project" value="InterPro"/>
</dbReference>
<evidence type="ECO:0000256" key="1">
    <source>
        <dbReference type="ARBA" id="ARBA00009363"/>
    </source>
</evidence>